<dbReference type="Gene3D" id="3.40.190.10">
    <property type="entry name" value="Periplasmic binding protein-like II"/>
    <property type="match status" value="2"/>
</dbReference>
<organism evidence="2 3">
    <name type="scientific">Microbacterium horticulturae</name>
    <dbReference type="NCBI Taxonomy" id="3028316"/>
    <lineage>
        <taxon>Bacteria</taxon>
        <taxon>Bacillati</taxon>
        <taxon>Actinomycetota</taxon>
        <taxon>Actinomycetes</taxon>
        <taxon>Micrococcales</taxon>
        <taxon>Microbacteriaceae</taxon>
        <taxon>Microbacterium</taxon>
    </lineage>
</organism>
<protein>
    <submittedName>
        <fullName evidence="2">Extracellular solute-binding protein</fullName>
    </submittedName>
</protein>
<evidence type="ECO:0000313" key="2">
    <source>
        <dbReference type="EMBL" id="WEG08807.1"/>
    </source>
</evidence>
<dbReference type="InterPro" id="IPR006059">
    <property type="entry name" value="SBP"/>
</dbReference>
<dbReference type="RefSeq" id="WP_275278134.1">
    <property type="nucleotide sequence ID" value="NZ_CP119108.1"/>
</dbReference>
<keyword evidence="3" id="KW-1185">Reference proteome</keyword>
<sequence>MRIASIAMVAASAALVLGACSGGGSSNDGAKTLKITYEKSDSFTVMDTLMKKVKTEFEAKHKNVTVDLQPITADDTDYSTKLALSLRAASTAPDVFYEDTFRVKGDIEAGYLYKLDDHLSSWSDWSQYIDSAKAAGQGDDGGHYAIPLGADTRVIWYSKPVLKAAGISVPWAPKTWQDILDAAAKIKAAEPDVVPFTMYAGTGTGEGTVMQSFYELLYGTGDGQGLYDADSGKWIVGSQGFVDSLKFLQTLYEKKYAVTPAEALDANVWKTVVGDLFPKDKVGGTVEGSYAPSFWEDGGPYPWADYAEKVGATPFPTQNGQAPGGVSMSGGWTLAMSAKTKNADLAFEFMTTALNRENALWYDTTNAKIAVRKDVASDPSYLKANPFMKEVSDVLEFSHYRPANGVYPKISSAAQEATGDVITGKKTPQQAAADYDAAVKQIVGADKTIAK</sequence>
<evidence type="ECO:0000313" key="3">
    <source>
        <dbReference type="Proteomes" id="UP001214553"/>
    </source>
</evidence>
<proteinExistence type="predicted"/>
<reference evidence="2 3" key="1">
    <citation type="submission" date="2023-03" db="EMBL/GenBank/DDBJ databases">
        <title>Genome sequence of Microbacterium sp. KACC 23027.</title>
        <authorList>
            <person name="Kim S."/>
            <person name="Heo J."/>
            <person name="Kwon S.-W."/>
        </authorList>
    </citation>
    <scope>NUCLEOTIDE SEQUENCE [LARGE SCALE GENOMIC DNA]</scope>
    <source>
        <strain evidence="2 3">KACC 23027</strain>
    </source>
</reference>
<feature type="signal peptide" evidence="1">
    <location>
        <begin position="1"/>
        <end position="19"/>
    </location>
</feature>
<dbReference type="PROSITE" id="PS51257">
    <property type="entry name" value="PROKAR_LIPOPROTEIN"/>
    <property type="match status" value="1"/>
</dbReference>
<name>A0ABY8BZB2_9MICO</name>
<gene>
    <name evidence="2" type="ORF">PU630_16440</name>
</gene>
<keyword evidence="1" id="KW-0732">Signal</keyword>
<dbReference type="Pfam" id="PF01547">
    <property type="entry name" value="SBP_bac_1"/>
    <property type="match status" value="1"/>
</dbReference>
<accession>A0ABY8BZB2</accession>
<evidence type="ECO:0000256" key="1">
    <source>
        <dbReference type="SAM" id="SignalP"/>
    </source>
</evidence>
<dbReference type="Proteomes" id="UP001214553">
    <property type="component" value="Chromosome"/>
</dbReference>
<dbReference type="PANTHER" id="PTHR43649">
    <property type="entry name" value="ARABINOSE-BINDING PROTEIN-RELATED"/>
    <property type="match status" value="1"/>
</dbReference>
<dbReference type="InterPro" id="IPR050490">
    <property type="entry name" value="Bact_solute-bd_prot1"/>
</dbReference>
<dbReference type="EMBL" id="CP119108">
    <property type="protein sequence ID" value="WEG08807.1"/>
    <property type="molecule type" value="Genomic_DNA"/>
</dbReference>
<feature type="chain" id="PRO_5045190313" evidence="1">
    <location>
        <begin position="20"/>
        <end position="451"/>
    </location>
</feature>
<dbReference type="PANTHER" id="PTHR43649:SF14">
    <property type="entry name" value="BLR3389 PROTEIN"/>
    <property type="match status" value="1"/>
</dbReference>
<dbReference type="SUPFAM" id="SSF53850">
    <property type="entry name" value="Periplasmic binding protein-like II"/>
    <property type="match status" value="1"/>
</dbReference>